<feature type="compositionally biased region" description="Low complexity" evidence="1">
    <location>
        <begin position="140"/>
        <end position="182"/>
    </location>
</feature>
<dbReference type="RefSeq" id="WP_356711775.1">
    <property type="nucleotide sequence ID" value="NZ_JBEXIP010000032.1"/>
</dbReference>
<organism evidence="2 3">
    <name type="scientific">Streptomyces sp. 900116325</name>
    <dbReference type="NCBI Taxonomy" id="3154295"/>
    <lineage>
        <taxon>Bacteria</taxon>
        <taxon>Bacillati</taxon>
        <taxon>Actinomycetota</taxon>
        <taxon>Actinomycetes</taxon>
        <taxon>Kitasatosporales</taxon>
        <taxon>Streptomycetaceae</taxon>
        <taxon>Streptomyces</taxon>
    </lineage>
</organism>
<comment type="caution">
    <text evidence="2">The sequence shown here is derived from an EMBL/GenBank/DDBJ whole genome shotgun (WGS) entry which is preliminary data.</text>
</comment>
<dbReference type="Proteomes" id="UP001550044">
    <property type="component" value="Unassembled WGS sequence"/>
</dbReference>
<evidence type="ECO:0008006" key="4">
    <source>
        <dbReference type="Google" id="ProtNLM"/>
    </source>
</evidence>
<sequence>MNNNGKIGLALVGGYLLGRTKKAKMAIGFGMFLAGRKIPLDLSELSRVVSKSPVWGALHDQVRTELIDATKSAATSALTRRVSGMTDSLHERTLALSDARPSDHDNDSAEDEARDKDEPRDTSSADDDAAERKPARRRSAPAARSTKQAVSKTSGAGRSSTGAARKSAASGGRKAASKGARTSPDSARRSERGGDRD</sequence>
<evidence type="ECO:0000313" key="3">
    <source>
        <dbReference type="Proteomes" id="UP001550044"/>
    </source>
</evidence>
<keyword evidence="3" id="KW-1185">Reference proteome</keyword>
<name>A0ABV2UGL3_9ACTN</name>
<gene>
    <name evidence="2" type="ORF">ABZV61_30340</name>
</gene>
<proteinExistence type="predicted"/>
<feature type="region of interest" description="Disordered" evidence="1">
    <location>
        <begin position="94"/>
        <end position="197"/>
    </location>
</feature>
<dbReference type="EMBL" id="JBEXIP010000032">
    <property type="protein sequence ID" value="MET8436992.1"/>
    <property type="molecule type" value="Genomic_DNA"/>
</dbReference>
<feature type="compositionally biased region" description="Basic and acidic residues" evidence="1">
    <location>
        <begin position="186"/>
        <end position="197"/>
    </location>
</feature>
<feature type="compositionally biased region" description="Basic and acidic residues" evidence="1">
    <location>
        <begin position="100"/>
        <end position="123"/>
    </location>
</feature>
<accession>A0ABV2UGL3</accession>
<reference evidence="2 3" key="1">
    <citation type="submission" date="2024-06" db="EMBL/GenBank/DDBJ databases">
        <title>The Natural Products Discovery Center: Release of the First 8490 Sequenced Strains for Exploring Actinobacteria Biosynthetic Diversity.</title>
        <authorList>
            <person name="Kalkreuter E."/>
            <person name="Kautsar S.A."/>
            <person name="Yang D."/>
            <person name="Bader C.D."/>
            <person name="Teijaro C.N."/>
            <person name="Fluegel L."/>
            <person name="Davis C.M."/>
            <person name="Simpson J.R."/>
            <person name="Lauterbach L."/>
            <person name="Steele A.D."/>
            <person name="Gui C."/>
            <person name="Meng S."/>
            <person name="Li G."/>
            <person name="Viehrig K."/>
            <person name="Ye F."/>
            <person name="Su P."/>
            <person name="Kiefer A.F."/>
            <person name="Nichols A."/>
            <person name="Cepeda A.J."/>
            <person name="Yan W."/>
            <person name="Fan B."/>
            <person name="Jiang Y."/>
            <person name="Adhikari A."/>
            <person name="Zheng C.-J."/>
            <person name="Schuster L."/>
            <person name="Cowan T.M."/>
            <person name="Smanski M.J."/>
            <person name="Chevrette M.G."/>
            <person name="De Carvalho L.P.S."/>
            <person name="Shen B."/>
        </authorList>
    </citation>
    <scope>NUCLEOTIDE SEQUENCE [LARGE SCALE GENOMIC DNA]</scope>
    <source>
        <strain evidence="2 3">NPDC005137</strain>
    </source>
</reference>
<evidence type="ECO:0000313" key="2">
    <source>
        <dbReference type="EMBL" id="MET8436992.1"/>
    </source>
</evidence>
<evidence type="ECO:0000256" key="1">
    <source>
        <dbReference type="SAM" id="MobiDB-lite"/>
    </source>
</evidence>
<protein>
    <recommendedName>
        <fullName evidence="4">DNA primase</fullName>
    </recommendedName>
</protein>